<dbReference type="Proteomes" id="UP001050975">
    <property type="component" value="Unassembled WGS sequence"/>
</dbReference>
<organism evidence="1 2">
    <name type="scientific">Microseira wollei NIES-4236</name>
    <dbReference type="NCBI Taxonomy" id="2530354"/>
    <lineage>
        <taxon>Bacteria</taxon>
        <taxon>Bacillati</taxon>
        <taxon>Cyanobacteriota</taxon>
        <taxon>Cyanophyceae</taxon>
        <taxon>Oscillatoriophycideae</taxon>
        <taxon>Aerosakkonematales</taxon>
        <taxon>Aerosakkonemataceae</taxon>
        <taxon>Microseira</taxon>
    </lineage>
</organism>
<comment type="caution">
    <text evidence="1">The sequence shown here is derived from an EMBL/GenBank/DDBJ whole genome shotgun (WGS) entry which is preliminary data.</text>
</comment>
<evidence type="ECO:0000313" key="2">
    <source>
        <dbReference type="Proteomes" id="UP001050975"/>
    </source>
</evidence>
<dbReference type="RefSeq" id="WP_226572773.1">
    <property type="nucleotide sequence ID" value="NZ_BLAY01000001.1"/>
</dbReference>
<sequence length="243" mass="27369">MDRLSAAQLVPSVVLFAYWLDSFNSKMVVQRPLNWLTGTVLPILRGAALPDDLERNFLQCIELAMPSLYFQVGSMLSRNIDVLRLCIFNITGDEITSFLSRIGIEECLAEIEQAIADFAGLVDSLCLHLDIGEVIYPRIGIELLYDNLHPWKRQPNKETRWFQLFDKLVERGLCTPEKREALLGWTGYVPITQSSGGQELNSMSDGLLLRGLQHIKLVFSPNQPPEAKAYFGAGFNPIPSKRT</sequence>
<reference evidence="1" key="1">
    <citation type="submission" date="2019-10" db="EMBL/GenBank/DDBJ databases">
        <title>Draft genome sequece of Microseira wollei NIES-4236.</title>
        <authorList>
            <person name="Yamaguchi H."/>
            <person name="Suzuki S."/>
            <person name="Kawachi M."/>
        </authorList>
    </citation>
    <scope>NUCLEOTIDE SEQUENCE</scope>
    <source>
        <strain evidence="1">NIES-4236</strain>
    </source>
</reference>
<proteinExistence type="predicted"/>
<dbReference type="AlphaFoldDB" id="A0AAV3X0C1"/>
<protein>
    <submittedName>
        <fullName evidence="1">Uncharacterized protein</fullName>
    </submittedName>
</protein>
<keyword evidence="2" id="KW-1185">Reference proteome</keyword>
<name>A0AAV3X0C1_9CYAN</name>
<gene>
    <name evidence="1" type="ORF">MiSe_01310</name>
</gene>
<accession>A0AAV3X0C1</accession>
<evidence type="ECO:0000313" key="1">
    <source>
        <dbReference type="EMBL" id="GET35389.1"/>
    </source>
</evidence>
<dbReference type="EMBL" id="BLAY01000001">
    <property type="protein sequence ID" value="GET35389.1"/>
    <property type="molecule type" value="Genomic_DNA"/>
</dbReference>